<feature type="compositionally biased region" description="Polar residues" evidence="3">
    <location>
        <begin position="103"/>
        <end position="119"/>
    </location>
</feature>
<proteinExistence type="predicted"/>
<dbReference type="SUPFAM" id="SSF48150">
    <property type="entry name" value="DNA-glycosylase"/>
    <property type="match status" value="1"/>
</dbReference>
<reference evidence="4" key="2">
    <citation type="submission" date="2023-06" db="EMBL/GenBank/DDBJ databases">
        <authorList>
            <consortium name="Lawrence Berkeley National Laboratory"/>
            <person name="Mondo S.J."/>
            <person name="Hensen N."/>
            <person name="Bonometti L."/>
            <person name="Westerberg I."/>
            <person name="Brannstrom I.O."/>
            <person name="Guillou S."/>
            <person name="Cros-Aarteil S."/>
            <person name="Calhoun S."/>
            <person name="Haridas S."/>
            <person name="Kuo A."/>
            <person name="Pangilinan J."/>
            <person name="Riley R."/>
            <person name="Labutti K."/>
            <person name="Andreopoulos B."/>
            <person name="Lipzen A."/>
            <person name="Chen C."/>
            <person name="Yanf M."/>
            <person name="Daum C."/>
            <person name="Ng V."/>
            <person name="Clum A."/>
            <person name="Steindorff A."/>
            <person name="Ohm R."/>
            <person name="Martin F."/>
            <person name="Silar P."/>
            <person name="Natvig D."/>
            <person name="Lalanne C."/>
            <person name="Gautier V."/>
            <person name="Ament-Velasquez S.L."/>
            <person name="Kruys A."/>
            <person name="Hutchinson M.I."/>
            <person name="Powell A.J."/>
            <person name="Barry K."/>
            <person name="Miller A.N."/>
            <person name="Grigoriev I.V."/>
            <person name="Debuchy R."/>
            <person name="Gladieux P."/>
            <person name="Thoren M.H."/>
            <person name="Johannesson H."/>
        </authorList>
    </citation>
    <scope>NUCLEOTIDE SEQUENCE</scope>
    <source>
        <strain evidence="4">PSN324</strain>
    </source>
</reference>
<evidence type="ECO:0000313" key="5">
    <source>
        <dbReference type="Proteomes" id="UP001321749"/>
    </source>
</evidence>
<name>A0AAV9HEP5_9PEZI</name>
<dbReference type="PANTHER" id="PTHR15074:SF0">
    <property type="entry name" value="METHYL-CPG-BINDING DOMAIN PROTEIN 4-LIKE PROTEIN"/>
    <property type="match status" value="1"/>
</dbReference>
<comment type="subcellular location">
    <subcellularLocation>
        <location evidence="1">Nucleus</location>
    </subcellularLocation>
</comment>
<dbReference type="Gene3D" id="1.10.340.30">
    <property type="entry name" value="Hypothetical protein, domain 2"/>
    <property type="match status" value="1"/>
</dbReference>
<feature type="compositionally biased region" description="Basic and acidic residues" evidence="3">
    <location>
        <begin position="1"/>
        <end position="14"/>
    </location>
</feature>
<protein>
    <recommendedName>
        <fullName evidence="6">HhH-GPD domain-containing protein</fullName>
    </recommendedName>
</protein>
<dbReference type="Proteomes" id="UP001321749">
    <property type="component" value="Unassembled WGS sequence"/>
</dbReference>
<dbReference type="EMBL" id="MU865092">
    <property type="protein sequence ID" value="KAK4457897.1"/>
    <property type="molecule type" value="Genomic_DNA"/>
</dbReference>
<evidence type="ECO:0000256" key="3">
    <source>
        <dbReference type="SAM" id="MobiDB-lite"/>
    </source>
</evidence>
<reference evidence="4" key="1">
    <citation type="journal article" date="2023" name="Mol. Phylogenet. Evol.">
        <title>Genome-scale phylogeny and comparative genomics of the fungal order Sordariales.</title>
        <authorList>
            <person name="Hensen N."/>
            <person name="Bonometti L."/>
            <person name="Westerberg I."/>
            <person name="Brannstrom I.O."/>
            <person name="Guillou S."/>
            <person name="Cros-Aarteil S."/>
            <person name="Calhoun S."/>
            <person name="Haridas S."/>
            <person name="Kuo A."/>
            <person name="Mondo S."/>
            <person name="Pangilinan J."/>
            <person name="Riley R."/>
            <person name="LaButti K."/>
            <person name="Andreopoulos B."/>
            <person name="Lipzen A."/>
            <person name="Chen C."/>
            <person name="Yan M."/>
            <person name="Daum C."/>
            <person name="Ng V."/>
            <person name="Clum A."/>
            <person name="Steindorff A."/>
            <person name="Ohm R.A."/>
            <person name="Martin F."/>
            <person name="Silar P."/>
            <person name="Natvig D.O."/>
            <person name="Lalanne C."/>
            <person name="Gautier V."/>
            <person name="Ament-Velasquez S.L."/>
            <person name="Kruys A."/>
            <person name="Hutchinson M.I."/>
            <person name="Powell A.J."/>
            <person name="Barry K."/>
            <person name="Miller A.N."/>
            <person name="Grigoriev I.V."/>
            <person name="Debuchy R."/>
            <person name="Gladieux P."/>
            <person name="Hiltunen Thoren M."/>
            <person name="Johannesson H."/>
        </authorList>
    </citation>
    <scope>NUCLEOTIDE SEQUENCE</scope>
    <source>
        <strain evidence="4">PSN324</strain>
    </source>
</reference>
<dbReference type="GO" id="GO:0003824">
    <property type="term" value="F:catalytic activity"/>
    <property type="evidence" value="ECO:0007669"/>
    <property type="project" value="InterPro"/>
</dbReference>
<keyword evidence="2" id="KW-0539">Nucleus</keyword>
<evidence type="ECO:0000256" key="2">
    <source>
        <dbReference type="ARBA" id="ARBA00023242"/>
    </source>
</evidence>
<evidence type="ECO:0008006" key="6">
    <source>
        <dbReference type="Google" id="ProtNLM"/>
    </source>
</evidence>
<dbReference type="GO" id="GO:0003677">
    <property type="term" value="F:DNA binding"/>
    <property type="evidence" value="ECO:0007669"/>
    <property type="project" value="InterPro"/>
</dbReference>
<sequence length="436" mass="49058">MRLREELKHARGQREQPMPDVSHDFHSLANKLRAQLNQSSFGVARRPLTAGPITSSPVLEFRTTWTFTEEPKPLPCSPRRRPPELPPEQAPEQISRSRLGLSATASQPGASTLPSSMHDQNPIPDSSLPAPVFPLPSLPANSTAAILPPSPNLYSETKSNNSPTKKQPTFLSPFFPPLTISKPPKPPPGLPITPIPPLSYPTFGLVQEQLSRRPFHLLIAVTFLIKTAGRTALPMFWKFIEIFPTPESLAPEDVKESIEEFIKPLGLARNRTAIIQKYARGWLEHPPTKAKRFAVRGYGTVTGGVKDGEEFGKERREKGLGSAWEIGHLTKGAYALDSWRIFCRDELLGRSEDWKGDDERTEGFQPEWMRVLPGDKELRGCLRWMWMREGWEWDPVTGEKGPLREEMRRAVDEGRVVYDDEGGLVILDKLVARVHR</sequence>
<dbReference type="GO" id="GO:0006281">
    <property type="term" value="P:DNA repair"/>
    <property type="evidence" value="ECO:0007669"/>
    <property type="project" value="InterPro"/>
</dbReference>
<accession>A0AAV9HEP5</accession>
<evidence type="ECO:0000256" key="1">
    <source>
        <dbReference type="ARBA" id="ARBA00004123"/>
    </source>
</evidence>
<dbReference type="GO" id="GO:0005634">
    <property type="term" value="C:nucleus"/>
    <property type="evidence" value="ECO:0007669"/>
    <property type="project" value="UniProtKB-SubCell"/>
</dbReference>
<evidence type="ECO:0000313" key="4">
    <source>
        <dbReference type="EMBL" id="KAK4457897.1"/>
    </source>
</evidence>
<dbReference type="PANTHER" id="PTHR15074">
    <property type="entry name" value="METHYL-CPG-BINDING PROTEIN"/>
    <property type="match status" value="1"/>
</dbReference>
<feature type="region of interest" description="Disordered" evidence="3">
    <location>
        <begin position="1"/>
        <end position="23"/>
    </location>
</feature>
<dbReference type="InterPro" id="IPR011257">
    <property type="entry name" value="DNA_glycosylase"/>
</dbReference>
<feature type="region of interest" description="Disordered" evidence="3">
    <location>
        <begin position="69"/>
        <end position="130"/>
    </location>
</feature>
<gene>
    <name evidence="4" type="ORF">QBC42DRAFT_235314</name>
</gene>
<dbReference type="AlphaFoldDB" id="A0AAV9HEP5"/>
<keyword evidence="5" id="KW-1185">Reference proteome</keyword>
<feature type="non-terminal residue" evidence="4">
    <location>
        <position position="1"/>
    </location>
</feature>
<organism evidence="4 5">
    <name type="scientific">Cladorrhinum samala</name>
    <dbReference type="NCBI Taxonomy" id="585594"/>
    <lineage>
        <taxon>Eukaryota</taxon>
        <taxon>Fungi</taxon>
        <taxon>Dikarya</taxon>
        <taxon>Ascomycota</taxon>
        <taxon>Pezizomycotina</taxon>
        <taxon>Sordariomycetes</taxon>
        <taxon>Sordariomycetidae</taxon>
        <taxon>Sordariales</taxon>
        <taxon>Podosporaceae</taxon>
        <taxon>Cladorrhinum</taxon>
    </lineage>
</organism>
<dbReference type="InterPro" id="IPR045138">
    <property type="entry name" value="MeCP2/MBD4"/>
</dbReference>
<comment type="caution">
    <text evidence="4">The sequence shown here is derived from an EMBL/GenBank/DDBJ whole genome shotgun (WGS) entry which is preliminary data.</text>
</comment>